<evidence type="ECO:0000313" key="4">
    <source>
        <dbReference type="Proteomes" id="UP000265703"/>
    </source>
</evidence>
<dbReference type="AlphaFoldDB" id="A0A397S603"/>
<accession>A0A397S603</accession>
<comment type="caution">
    <text evidence="3">The sequence shown here is derived from an EMBL/GenBank/DDBJ whole genome shotgun (WGS) entry which is preliminary data.</text>
</comment>
<feature type="region of interest" description="Disordered" evidence="2">
    <location>
        <begin position="708"/>
        <end position="729"/>
    </location>
</feature>
<feature type="compositionally biased region" description="Polar residues" evidence="2">
    <location>
        <begin position="1"/>
        <end position="13"/>
    </location>
</feature>
<dbReference type="EMBL" id="QKYT01000800">
    <property type="protein sequence ID" value="RIA81428.1"/>
    <property type="molecule type" value="Genomic_DNA"/>
</dbReference>
<dbReference type="OrthoDB" id="2494172at2759"/>
<feature type="region of interest" description="Disordered" evidence="2">
    <location>
        <begin position="511"/>
        <end position="544"/>
    </location>
</feature>
<sequence length="745" mass="85372">MSSERSNKSSTGTLRRVTRSQTTTANNDNTQTNKTNLENEKNIALETYGPTPVKSNNGTSTTETNKNIENTTVITTTIDITDKDIIMGNTHNTEETIQNSLSSSLPAITTPHENLAHSIHASDKGKNVLHRTNTNHNNRNSFNTLFQTPTNVDHHTTYEQTPINDDFNDANNFTSISDTENLDIQDNTNTYLSFALLNDFPYNTLHEIKMEILRHFLNGDNFKGFMGIQNYYGIKIVKIGFYEEAEHNSIHNIYISKLKTCFYNYEPQYLEQIITPILEARYNKTIKIVDIPKHIDNSIIIETISKEIGPIIYSYEPKSFNSKQNDKSSSRKPRPSFFKQLKIEFENQSAVQKIIDEDIWAITVGDFAIRILPNESKSIGYVERTSHQYKLTGLPINSTLKSLHQLLHKIHAKTCTFVPTDKRRLTKSAYVYVAKKDFISKNKTLNINNHNIYIMNPKLKHCTVCSSPSHDFKTCSANVGNTANNQSQDSNNRLTVSQFNTKFRSLIQTPLNNSNQQKRVRQPINNRNLKSNPTPNNRNQIPPHNDNILQQLLKENAELKSLLEQSLQKSNVLQTVQKEITEIKKNILDNKEKISQTNTKVDIILNRTDELNQNILAIQPTNEHNTTYRRKKEKFTSSSATNQPNKFNFNPQIDFFSDIGSLQTIESLANTNNYNKDATTNKYSFSITPPKHLINEHKSEYMENINYEDSSAPTDNLQDIYDTSNNHTSQSISQWNFNPLRKWTS</sequence>
<evidence type="ECO:0000256" key="2">
    <source>
        <dbReference type="SAM" id="MobiDB-lite"/>
    </source>
</evidence>
<proteinExistence type="predicted"/>
<evidence type="ECO:0000313" key="3">
    <source>
        <dbReference type="EMBL" id="RIA81428.1"/>
    </source>
</evidence>
<keyword evidence="1" id="KW-0175">Coiled coil</keyword>
<dbReference type="Proteomes" id="UP000265703">
    <property type="component" value="Unassembled WGS sequence"/>
</dbReference>
<reference evidence="3 4" key="1">
    <citation type="submission" date="2018-06" db="EMBL/GenBank/DDBJ databases">
        <title>Comparative genomics reveals the genomic features of Rhizophagus irregularis, R. cerebriforme, R. diaphanum and Gigaspora rosea, and their symbiotic lifestyle signature.</title>
        <authorList>
            <person name="Morin E."/>
            <person name="San Clemente H."/>
            <person name="Chen E.C.H."/>
            <person name="De La Providencia I."/>
            <person name="Hainaut M."/>
            <person name="Kuo A."/>
            <person name="Kohler A."/>
            <person name="Murat C."/>
            <person name="Tang N."/>
            <person name="Roy S."/>
            <person name="Loubradou J."/>
            <person name="Henrissat B."/>
            <person name="Grigoriev I.V."/>
            <person name="Corradi N."/>
            <person name="Roux C."/>
            <person name="Martin F.M."/>
        </authorList>
    </citation>
    <scope>NUCLEOTIDE SEQUENCE [LARGE SCALE GENOMIC DNA]</scope>
    <source>
        <strain evidence="3 4">DAOM 227022</strain>
    </source>
</reference>
<organism evidence="3 4">
    <name type="scientific">Glomus cerebriforme</name>
    <dbReference type="NCBI Taxonomy" id="658196"/>
    <lineage>
        <taxon>Eukaryota</taxon>
        <taxon>Fungi</taxon>
        <taxon>Fungi incertae sedis</taxon>
        <taxon>Mucoromycota</taxon>
        <taxon>Glomeromycotina</taxon>
        <taxon>Glomeromycetes</taxon>
        <taxon>Glomerales</taxon>
        <taxon>Glomeraceae</taxon>
        <taxon>Glomus</taxon>
    </lineage>
</organism>
<feature type="region of interest" description="Disordered" evidence="2">
    <location>
        <begin position="1"/>
        <end position="37"/>
    </location>
</feature>
<name>A0A397S603_9GLOM</name>
<keyword evidence="4" id="KW-1185">Reference proteome</keyword>
<protein>
    <submittedName>
        <fullName evidence="3">Uncharacterized protein</fullName>
    </submittedName>
</protein>
<feature type="compositionally biased region" description="Low complexity" evidence="2">
    <location>
        <begin position="22"/>
        <end position="36"/>
    </location>
</feature>
<evidence type="ECO:0000256" key="1">
    <source>
        <dbReference type="SAM" id="Coils"/>
    </source>
</evidence>
<feature type="coiled-coil region" evidence="1">
    <location>
        <begin position="545"/>
        <end position="593"/>
    </location>
</feature>
<gene>
    <name evidence="3" type="ORF">C1645_864985</name>
</gene>